<evidence type="ECO:0000256" key="1">
    <source>
        <dbReference type="ARBA" id="ARBA00022679"/>
    </source>
</evidence>
<proteinExistence type="predicted"/>
<evidence type="ECO:0000259" key="3">
    <source>
        <dbReference type="PROSITE" id="PS51186"/>
    </source>
</evidence>
<dbReference type="STRING" id="927083.DB32_000071"/>
<sequence length="175" mass="19063">MTTNLRFRAARAEDVPAIVALVESAYRGDASRAGWTTEADLLDGQRTDAREIAELLATPRARLVLAERDDALLGCVVVKDEGESAYLGMLSVRPTLQGGGVGRALVAEAERVARDELGRGAMRMTVITQRAELIAWYARLGYAPTGETEPFPYGDARFGLPRRDDLVFVVLKKAL</sequence>
<dbReference type="PANTHER" id="PTHR43877">
    <property type="entry name" value="AMINOALKYLPHOSPHONATE N-ACETYLTRANSFERASE-RELATED-RELATED"/>
    <property type="match status" value="1"/>
</dbReference>
<gene>
    <name evidence="4" type="ORF">DB32_000071</name>
</gene>
<dbReference type="InterPro" id="IPR050832">
    <property type="entry name" value="Bact_Acetyltransf"/>
</dbReference>
<dbReference type="Proteomes" id="UP000034883">
    <property type="component" value="Chromosome"/>
</dbReference>
<dbReference type="InterPro" id="IPR016181">
    <property type="entry name" value="Acyl_CoA_acyltransferase"/>
</dbReference>
<dbReference type="KEGG" id="samy:DB32_000071"/>
<dbReference type="RefSeq" id="WP_053230415.1">
    <property type="nucleotide sequence ID" value="NZ_CP011125.1"/>
</dbReference>
<evidence type="ECO:0000313" key="5">
    <source>
        <dbReference type="Proteomes" id="UP000034883"/>
    </source>
</evidence>
<reference evidence="4 5" key="1">
    <citation type="submission" date="2015-03" db="EMBL/GenBank/DDBJ databases">
        <title>Genome assembly of Sandaracinus amylolyticus DSM 53668.</title>
        <authorList>
            <person name="Sharma G."/>
            <person name="Subramanian S."/>
        </authorList>
    </citation>
    <scope>NUCLEOTIDE SEQUENCE [LARGE SCALE GENOMIC DNA]</scope>
    <source>
        <strain evidence="4 5">DSM 53668</strain>
    </source>
</reference>
<dbReference type="EMBL" id="CP011125">
    <property type="protein sequence ID" value="AKF02923.1"/>
    <property type="molecule type" value="Genomic_DNA"/>
</dbReference>
<feature type="domain" description="N-acetyltransferase" evidence="3">
    <location>
        <begin position="5"/>
        <end position="175"/>
    </location>
</feature>
<dbReference type="PROSITE" id="PS51186">
    <property type="entry name" value="GNAT"/>
    <property type="match status" value="1"/>
</dbReference>
<dbReference type="Pfam" id="PF00583">
    <property type="entry name" value="Acetyltransf_1"/>
    <property type="match status" value="1"/>
</dbReference>
<keyword evidence="2" id="KW-0012">Acyltransferase</keyword>
<evidence type="ECO:0000256" key="2">
    <source>
        <dbReference type="ARBA" id="ARBA00023315"/>
    </source>
</evidence>
<dbReference type="SUPFAM" id="SSF55729">
    <property type="entry name" value="Acyl-CoA N-acyltransferases (Nat)"/>
    <property type="match status" value="1"/>
</dbReference>
<organism evidence="4 5">
    <name type="scientific">Sandaracinus amylolyticus</name>
    <dbReference type="NCBI Taxonomy" id="927083"/>
    <lineage>
        <taxon>Bacteria</taxon>
        <taxon>Pseudomonadati</taxon>
        <taxon>Myxococcota</taxon>
        <taxon>Polyangia</taxon>
        <taxon>Polyangiales</taxon>
        <taxon>Sandaracinaceae</taxon>
        <taxon>Sandaracinus</taxon>
    </lineage>
</organism>
<name>A0A0F6VYM1_9BACT</name>
<dbReference type="GO" id="GO:0016747">
    <property type="term" value="F:acyltransferase activity, transferring groups other than amino-acyl groups"/>
    <property type="evidence" value="ECO:0007669"/>
    <property type="project" value="InterPro"/>
</dbReference>
<evidence type="ECO:0000313" key="4">
    <source>
        <dbReference type="EMBL" id="AKF02923.1"/>
    </source>
</evidence>
<protein>
    <submittedName>
        <fullName evidence="4">GCN5-related N-acetyltransferase</fullName>
    </submittedName>
</protein>
<keyword evidence="1 4" id="KW-0808">Transferase</keyword>
<dbReference type="CDD" id="cd04301">
    <property type="entry name" value="NAT_SF"/>
    <property type="match status" value="1"/>
</dbReference>
<dbReference type="AlphaFoldDB" id="A0A0F6VYM1"/>
<keyword evidence="5" id="KW-1185">Reference proteome</keyword>
<accession>A0A0F6VYM1</accession>
<dbReference type="InterPro" id="IPR000182">
    <property type="entry name" value="GNAT_dom"/>
</dbReference>
<dbReference type="OrthoDB" id="119501at2"/>
<dbReference type="Gene3D" id="3.40.630.30">
    <property type="match status" value="1"/>
</dbReference>